<evidence type="ECO:0000313" key="3">
    <source>
        <dbReference type="Proteomes" id="UP000619479"/>
    </source>
</evidence>
<name>A0A919MDM4_9ACTN</name>
<dbReference type="AlphaFoldDB" id="A0A919MDM4"/>
<feature type="transmembrane region" description="Helical" evidence="1">
    <location>
        <begin position="167"/>
        <end position="190"/>
    </location>
</feature>
<reference evidence="2" key="1">
    <citation type="submission" date="2021-01" db="EMBL/GenBank/DDBJ databases">
        <title>Whole genome shotgun sequence of Actinoplanes cyaneus NBRC 14990.</title>
        <authorList>
            <person name="Komaki H."/>
            <person name="Tamura T."/>
        </authorList>
    </citation>
    <scope>NUCLEOTIDE SEQUENCE</scope>
    <source>
        <strain evidence="2">NBRC 14990</strain>
    </source>
</reference>
<keyword evidence="1" id="KW-0472">Membrane</keyword>
<dbReference type="EMBL" id="BOMH01000038">
    <property type="protein sequence ID" value="GID67311.1"/>
    <property type="molecule type" value="Genomic_DNA"/>
</dbReference>
<sequence>MVLMESMRRLDVPALAVTTGGPEVEWVELPVVGDGSIRSLFSRLPGLRLRVPLDPRSAQRARRFLWHRAGKLVVSLVVCAALFAGFFAAPTGPRRLLIALVIVAVLAVLLVPAINGALPRQTPRRAGPAVVCLPDVLAEVAEQWAARNPGVISLHVRAPLRHSRRFYLTWSAILAGAGIALGLLAMSLGWGSVGFPMMVLLFCANRVAAKLLPPAYVRAVTST</sequence>
<feature type="transmembrane region" description="Helical" evidence="1">
    <location>
        <begin position="72"/>
        <end position="90"/>
    </location>
</feature>
<comment type="caution">
    <text evidence="2">The sequence shown here is derived from an EMBL/GenBank/DDBJ whole genome shotgun (WGS) entry which is preliminary data.</text>
</comment>
<dbReference type="Proteomes" id="UP000619479">
    <property type="component" value="Unassembled WGS sequence"/>
</dbReference>
<keyword evidence="3" id="KW-1185">Reference proteome</keyword>
<protein>
    <submittedName>
        <fullName evidence="2">Uncharacterized protein</fullName>
    </submittedName>
</protein>
<keyword evidence="1" id="KW-0812">Transmembrane</keyword>
<evidence type="ECO:0000256" key="1">
    <source>
        <dbReference type="SAM" id="Phobius"/>
    </source>
</evidence>
<evidence type="ECO:0000313" key="2">
    <source>
        <dbReference type="EMBL" id="GID67311.1"/>
    </source>
</evidence>
<proteinExistence type="predicted"/>
<accession>A0A919MDM4</accession>
<organism evidence="2 3">
    <name type="scientific">Actinoplanes cyaneus</name>
    <dbReference type="NCBI Taxonomy" id="52696"/>
    <lineage>
        <taxon>Bacteria</taxon>
        <taxon>Bacillati</taxon>
        <taxon>Actinomycetota</taxon>
        <taxon>Actinomycetes</taxon>
        <taxon>Micromonosporales</taxon>
        <taxon>Micromonosporaceae</taxon>
        <taxon>Actinoplanes</taxon>
    </lineage>
</organism>
<keyword evidence="1" id="KW-1133">Transmembrane helix</keyword>
<feature type="transmembrane region" description="Helical" evidence="1">
    <location>
        <begin position="96"/>
        <end position="118"/>
    </location>
</feature>
<gene>
    <name evidence="2" type="ORF">Acy02nite_51920</name>
</gene>